<feature type="domain" description="SET" evidence="5">
    <location>
        <begin position="191"/>
        <end position="473"/>
    </location>
</feature>
<evidence type="ECO:0000259" key="5">
    <source>
        <dbReference type="PROSITE" id="PS50280"/>
    </source>
</evidence>
<dbReference type="PROSITE" id="PS50280">
    <property type="entry name" value="SET"/>
    <property type="match status" value="1"/>
</dbReference>
<evidence type="ECO:0000259" key="6">
    <source>
        <dbReference type="PROSITE" id="PS50865"/>
    </source>
</evidence>
<dbReference type="CDD" id="cd20071">
    <property type="entry name" value="SET_SMYD"/>
    <property type="match status" value="1"/>
</dbReference>
<dbReference type="EnsemblMetazoa" id="ADIR001442-RA">
    <property type="protein sequence ID" value="ADIR001442-PA"/>
    <property type="gene ID" value="ADIR001442"/>
</dbReference>
<dbReference type="Gene3D" id="1.25.40.10">
    <property type="entry name" value="Tetratricopeptide repeat domain"/>
    <property type="match status" value="1"/>
</dbReference>
<dbReference type="Gene3D" id="1.10.220.160">
    <property type="match status" value="1"/>
</dbReference>
<dbReference type="InterPro" id="IPR001214">
    <property type="entry name" value="SET_dom"/>
</dbReference>
<dbReference type="SUPFAM" id="SSF48452">
    <property type="entry name" value="TPR-like"/>
    <property type="match status" value="1"/>
</dbReference>
<evidence type="ECO:0000313" key="7">
    <source>
        <dbReference type="EnsemblMetazoa" id="ADIR001442-PA"/>
    </source>
</evidence>
<keyword evidence="2 4" id="KW-0863">Zinc-finger</keyword>
<dbReference type="Gene3D" id="6.10.140.2220">
    <property type="match status" value="1"/>
</dbReference>
<keyword evidence="8" id="KW-1185">Reference proteome</keyword>
<dbReference type="InterPro" id="IPR011990">
    <property type="entry name" value="TPR-like_helical_dom_sf"/>
</dbReference>
<dbReference type="Proteomes" id="UP000075884">
    <property type="component" value="Unassembled WGS sequence"/>
</dbReference>
<dbReference type="InterPro" id="IPR046341">
    <property type="entry name" value="SET_dom_sf"/>
</dbReference>
<dbReference type="Gene3D" id="2.170.270.10">
    <property type="entry name" value="SET domain"/>
    <property type="match status" value="1"/>
</dbReference>
<dbReference type="PANTHER" id="PTHR47111:SF1">
    <property type="entry name" value="SET AND MYND DOMAIN-CONTAINING PROTEIN 4"/>
    <property type="match status" value="1"/>
</dbReference>
<dbReference type="STRING" id="7168.A0A182N1D4"/>
<reference evidence="8" key="1">
    <citation type="submission" date="2013-03" db="EMBL/GenBank/DDBJ databases">
        <title>The Genome Sequence of Anopheles dirus WRAIR2.</title>
        <authorList>
            <consortium name="The Broad Institute Genomics Platform"/>
            <person name="Neafsey D.E."/>
            <person name="Walton C."/>
            <person name="Walker B."/>
            <person name="Young S.K."/>
            <person name="Zeng Q."/>
            <person name="Gargeya S."/>
            <person name="Fitzgerald M."/>
            <person name="Haas B."/>
            <person name="Abouelleil A."/>
            <person name="Allen A.W."/>
            <person name="Alvarado L."/>
            <person name="Arachchi H.M."/>
            <person name="Berlin A.M."/>
            <person name="Chapman S.B."/>
            <person name="Gainer-Dewar J."/>
            <person name="Goldberg J."/>
            <person name="Griggs A."/>
            <person name="Gujja S."/>
            <person name="Hansen M."/>
            <person name="Howarth C."/>
            <person name="Imamovic A."/>
            <person name="Ireland A."/>
            <person name="Larimer J."/>
            <person name="McCowan C."/>
            <person name="Murphy C."/>
            <person name="Pearson M."/>
            <person name="Poon T.W."/>
            <person name="Priest M."/>
            <person name="Roberts A."/>
            <person name="Saif S."/>
            <person name="Shea T."/>
            <person name="Sisk P."/>
            <person name="Sykes S."/>
            <person name="Wortman J."/>
            <person name="Nusbaum C."/>
            <person name="Birren B."/>
        </authorList>
    </citation>
    <scope>NUCLEOTIDE SEQUENCE [LARGE SCALE GENOMIC DNA]</scope>
    <source>
        <strain evidence="8">WRAIR2</strain>
    </source>
</reference>
<evidence type="ECO:0000256" key="1">
    <source>
        <dbReference type="ARBA" id="ARBA00022723"/>
    </source>
</evidence>
<sequence length="595" mass="68354">MSQTLAEDEYNVKHVFNTLWIERIAKLVDNVNAHKADGALFVTREVGRVFHTFQYRTKFNLRDDVKNNAKARDLLKKGDEMFAPNVARYIEAAKHYNECIAFSKPGSEERAEAYLNRSAVSFKLKRYEDCLVNFRLAHGTNQAARIVNLMKDRERMALDSLAYIISVPPNARRLQKHMNEFPLSSRTRVKTALELRKNDQFGRHVVTNCDLSAGQVVIVEKPFASVLKSYLRCVRCAFCYEERLFTLIPCEGCTVEMYCSQECMGKAYEAYHRYECAILRDMHRISVEYAWVALRTVATAIASFDHNLEAMKEHIERLDESSVNAFGMNWQTATAKDKYNTIHVLSSYQAHRKIYVAFAAFHANVIYHLLIDRTELRPICIVKPELRKLLFDLVLRNLKVAANNATKQNFFSYKVSEQSYRSEPYAHACFSMSSMLNHSCAPNVLKLALRGGRCAVVVLRPIRQGEQLFVSYGDCHKTAPRPARQRSMILFDNFMCKCVACKHNYKTLKQSIDATTNFENSIENRYISHVNNVIDSHDKFLVVSLISELKAYINTFDDDYPTVPLCLAHTAFARAIAVLHSFTSENADYWAFCKP</sequence>
<evidence type="ECO:0000256" key="4">
    <source>
        <dbReference type="PROSITE-ProRule" id="PRU00134"/>
    </source>
</evidence>
<dbReference type="VEuPathDB" id="VectorBase:ADIR001442"/>
<proteinExistence type="predicted"/>
<evidence type="ECO:0000256" key="3">
    <source>
        <dbReference type="ARBA" id="ARBA00022833"/>
    </source>
</evidence>
<feature type="domain" description="MYND-type" evidence="6">
    <location>
        <begin position="236"/>
        <end position="276"/>
    </location>
</feature>
<keyword evidence="1" id="KW-0479">Metal-binding</keyword>
<evidence type="ECO:0008006" key="9">
    <source>
        <dbReference type="Google" id="ProtNLM"/>
    </source>
</evidence>
<evidence type="ECO:0000256" key="2">
    <source>
        <dbReference type="ARBA" id="ARBA00022771"/>
    </source>
</evidence>
<accession>A0A182N1D4</accession>
<evidence type="ECO:0000313" key="8">
    <source>
        <dbReference type="Proteomes" id="UP000075884"/>
    </source>
</evidence>
<dbReference type="GO" id="GO:0008270">
    <property type="term" value="F:zinc ion binding"/>
    <property type="evidence" value="ECO:0007669"/>
    <property type="project" value="UniProtKB-KW"/>
</dbReference>
<dbReference type="Pfam" id="PF01753">
    <property type="entry name" value="zf-MYND"/>
    <property type="match status" value="1"/>
</dbReference>
<dbReference type="SUPFAM" id="SSF82199">
    <property type="entry name" value="SET domain"/>
    <property type="match status" value="1"/>
</dbReference>
<keyword evidence="3" id="KW-0862">Zinc</keyword>
<dbReference type="Pfam" id="PF00856">
    <property type="entry name" value="SET"/>
    <property type="match status" value="1"/>
</dbReference>
<dbReference type="PANTHER" id="PTHR47111">
    <property type="entry name" value="BCDNA.LD29892"/>
    <property type="match status" value="1"/>
</dbReference>
<dbReference type="InterPro" id="IPR002893">
    <property type="entry name" value="Znf_MYND"/>
</dbReference>
<name>A0A182N1D4_9DIPT</name>
<reference evidence="7" key="2">
    <citation type="submission" date="2020-05" db="UniProtKB">
        <authorList>
            <consortium name="EnsemblMetazoa"/>
        </authorList>
    </citation>
    <scope>IDENTIFICATION</scope>
    <source>
        <strain evidence="7">WRAIR2</strain>
    </source>
</reference>
<dbReference type="PROSITE" id="PS50865">
    <property type="entry name" value="ZF_MYND_2"/>
    <property type="match status" value="1"/>
</dbReference>
<dbReference type="GO" id="GO:0008170">
    <property type="term" value="F:N-methyltransferase activity"/>
    <property type="evidence" value="ECO:0007669"/>
    <property type="project" value="UniProtKB-ARBA"/>
</dbReference>
<dbReference type="GO" id="GO:0008276">
    <property type="term" value="F:protein methyltransferase activity"/>
    <property type="evidence" value="ECO:0007669"/>
    <property type="project" value="UniProtKB-ARBA"/>
</dbReference>
<dbReference type="AlphaFoldDB" id="A0A182N1D4"/>
<dbReference type="GO" id="GO:0008757">
    <property type="term" value="F:S-adenosylmethionine-dependent methyltransferase activity"/>
    <property type="evidence" value="ECO:0007669"/>
    <property type="project" value="UniProtKB-ARBA"/>
</dbReference>
<protein>
    <recommendedName>
        <fullName evidence="9">SET domain-containing protein</fullName>
    </recommendedName>
</protein>
<organism evidence="7 8">
    <name type="scientific">Anopheles dirus</name>
    <dbReference type="NCBI Taxonomy" id="7168"/>
    <lineage>
        <taxon>Eukaryota</taxon>
        <taxon>Metazoa</taxon>
        <taxon>Ecdysozoa</taxon>
        <taxon>Arthropoda</taxon>
        <taxon>Hexapoda</taxon>
        <taxon>Insecta</taxon>
        <taxon>Pterygota</taxon>
        <taxon>Neoptera</taxon>
        <taxon>Endopterygota</taxon>
        <taxon>Diptera</taxon>
        <taxon>Nematocera</taxon>
        <taxon>Culicoidea</taxon>
        <taxon>Culicidae</taxon>
        <taxon>Anophelinae</taxon>
        <taxon>Anopheles</taxon>
    </lineage>
</organism>
<dbReference type="SUPFAM" id="SSF144232">
    <property type="entry name" value="HIT/MYND zinc finger-like"/>
    <property type="match status" value="1"/>
</dbReference>